<dbReference type="PANTHER" id="PTHR21047">
    <property type="entry name" value="DTDP-6-DEOXY-D-GLUCOSE-3,5 EPIMERASE"/>
    <property type="match status" value="1"/>
</dbReference>
<comment type="similarity">
    <text evidence="3">Belongs to the dTDP-4-dehydrorhamnose 3,5-epimerase family.</text>
</comment>
<dbReference type="GO" id="GO:0000271">
    <property type="term" value="P:polysaccharide biosynthetic process"/>
    <property type="evidence" value="ECO:0007669"/>
    <property type="project" value="TreeGrafter"/>
</dbReference>
<dbReference type="NCBIfam" id="TIGR01221">
    <property type="entry name" value="rmlC"/>
    <property type="match status" value="1"/>
</dbReference>
<feature type="active site" description="Proton acceptor" evidence="1">
    <location>
        <position position="62"/>
    </location>
</feature>
<dbReference type="CDD" id="cd00438">
    <property type="entry name" value="cupin_RmlC"/>
    <property type="match status" value="1"/>
</dbReference>
<dbReference type="PANTHER" id="PTHR21047:SF2">
    <property type="entry name" value="THYMIDINE DIPHOSPHO-4-KETO-RHAMNOSE 3,5-EPIMERASE"/>
    <property type="match status" value="1"/>
</dbReference>
<dbReference type="EC" id="5.1.3.13" evidence="3"/>
<dbReference type="InterPro" id="IPR011051">
    <property type="entry name" value="RmlC_Cupin_sf"/>
</dbReference>
<dbReference type="GO" id="GO:0008830">
    <property type="term" value="F:dTDP-4-dehydrorhamnose 3,5-epimerase activity"/>
    <property type="evidence" value="ECO:0007669"/>
    <property type="project" value="UniProtKB-UniRule"/>
</dbReference>
<keyword evidence="5" id="KW-1185">Reference proteome</keyword>
<dbReference type="EMBL" id="JAUSUC010000048">
    <property type="protein sequence ID" value="MDQ0216410.1"/>
    <property type="molecule type" value="Genomic_DNA"/>
</dbReference>
<dbReference type="AlphaFoldDB" id="A0AAJ1T881"/>
<accession>A0AAJ1T881</accession>
<comment type="caution">
    <text evidence="4">The sequence shown here is derived from an EMBL/GenBank/DDBJ whole genome shotgun (WGS) entry which is preliminary data.</text>
</comment>
<name>A0AAJ1T881_9BACI</name>
<sequence length="187" mass="21832">MDIKPLTLSGVYEVTLKPQMDHRGHFMRTFDKKIFGKFGIDRNWVQENHSLSTKKGTIRGLHLQLPPFSETKLIRVIKGAVFDVFIDLRKDSPTFGKWDFIELTEDNFKMVLIPRGFAHGFCTLTDHCELMYKVDNFYSPNHEAGILYDDPILNIDWPVSNPILSKKDSRLPLFEDFIKKYNGMKFE</sequence>
<dbReference type="Proteomes" id="UP001237207">
    <property type="component" value="Unassembled WGS sequence"/>
</dbReference>
<keyword evidence="3 4" id="KW-0413">Isomerase</keyword>
<organism evidence="4 5">
    <name type="scientific">Oikeobacillus pervagus</name>
    <dbReference type="NCBI Taxonomy" id="1325931"/>
    <lineage>
        <taxon>Bacteria</taxon>
        <taxon>Bacillati</taxon>
        <taxon>Bacillota</taxon>
        <taxon>Bacilli</taxon>
        <taxon>Bacillales</taxon>
        <taxon>Bacillaceae</taxon>
        <taxon>Oikeobacillus</taxon>
    </lineage>
</organism>
<dbReference type="GO" id="GO:0019305">
    <property type="term" value="P:dTDP-rhamnose biosynthetic process"/>
    <property type="evidence" value="ECO:0007669"/>
    <property type="project" value="UniProtKB-UniRule"/>
</dbReference>
<dbReference type="RefSeq" id="WP_307258439.1">
    <property type="nucleotide sequence ID" value="NZ_JAUSUC010000048.1"/>
</dbReference>
<dbReference type="InterPro" id="IPR000888">
    <property type="entry name" value="RmlC-like"/>
</dbReference>
<feature type="active site" description="Proton donor" evidence="1">
    <location>
        <position position="132"/>
    </location>
</feature>
<comment type="pathway">
    <text evidence="3">Carbohydrate biosynthesis; dTDP-L-rhamnose biosynthesis.</text>
</comment>
<evidence type="ECO:0000313" key="5">
    <source>
        <dbReference type="Proteomes" id="UP001237207"/>
    </source>
</evidence>
<protein>
    <recommendedName>
        <fullName evidence="3">dTDP-4-dehydrorhamnose 3,5-epimerase</fullName>
        <ecNumber evidence="3">5.1.3.13</ecNumber>
    </recommendedName>
    <alternativeName>
        <fullName evidence="3">Thymidine diphospho-4-keto-rhamnose 3,5-epimerase</fullName>
    </alternativeName>
</protein>
<dbReference type="SUPFAM" id="SSF51182">
    <property type="entry name" value="RmlC-like cupins"/>
    <property type="match status" value="1"/>
</dbReference>
<comment type="function">
    <text evidence="3">Catalyzes the epimerization of the C3' and C5'positions of dTDP-6-deoxy-D-xylo-4-hexulose, forming dTDP-6-deoxy-L-lyxo-4-hexulose.</text>
</comment>
<proteinExistence type="inferred from homology"/>
<gene>
    <name evidence="4" type="ORF">J2S13_002869</name>
</gene>
<comment type="subunit">
    <text evidence="3">Homodimer.</text>
</comment>
<evidence type="ECO:0000256" key="3">
    <source>
        <dbReference type="RuleBase" id="RU364069"/>
    </source>
</evidence>
<evidence type="ECO:0000313" key="4">
    <source>
        <dbReference type="EMBL" id="MDQ0216410.1"/>
    </source>
</evidence>
<comment type="catalytic activity">
    <reaction evidence="3">
        <text>dTDP-4-dehydro-6-deoxy-alpha-D-glucose = dTDP-4-dehydro-beta-L-rhamnose</text>
        <dbReference type="Rhea" id="RHEA:16969"/>
        <dbReference type="ChEBI" id="CHEBI:57649"/>
        <dbReference type="ChEBI" id="CHEBI:62830"/>
        <dbReference type="EC" id="5.1.3.13"/>
    </reaction>
</comment>
<reference evidence="4" key="1">
    <citation type="submission" date="2023-07" db="EMBL/GenBank/DDBJ databases">
        <title>Genomic Encyclopedia of Type Strains, Phase IV (KMG-IV): sequencing the most valuable type-strain genomes for metagenomic binning, comparative biology and taxonomic classification.</title>
        <authorList>
            <person name="Goeker M."/>
        </authorList>
    </citation>
    <scope>NUCLEOTIDE SEQUENCE</scope>
    <source>
        <strain evidence="4">DSM 23947</strain>
    </source>
</reference>
<dbReference type="Gene3D" id="2.60.120.10">
    <property type="entry name" value="Jelly Rolls"/>
    <property type="match status" value="1"/>
</dbReference>
<dbReference type="Pfam" id="PF00908">
    <property type="entry name" value="dTDP_sugar_isom"/>
    <property type="match status" value="1"/>
</dbReference>
<feature type="site" description="Participates in a stacking interaction with the thymidine ring of dTDP-4-oxo-6-deoxyglucose" evidence="2">
    <location>
        <position position="138"/>
    </location>
</feature>
<dbReference type="GO" id="GO:0005829">
    <property type="term" value="C:cytosol"/>
    <property type="evidence" value="ECO:0007669"/>
    <property type="project" value="TreeGrafter"/>
</dbReference>
<evidence type="ECO:0000256" key="2">
    <source>
        <dbReference type="PIRSR" id="PIRSR600888-3"/>
    </source>
</evidence>
<dbReference type="InterPro" id="IPR014710">
    <property type="entry name" value="RmlC-like_jellyroll"/>
</dbReference>
<evidence type="ECO:0000256" key="1">
    <source>
        <dbReference type="PIRSR" id="PIRSR600888-1"/>
    </source>
</evidence>